<feature type="domain" description="EAL" evidence="1">
    <location>
        <begin position="1"/>
        <end position="164"/>
    </location>
</feature>
<accession>A0A6S7BUN7</accession>
<dbReference type="SMART" id="SM00052">
    <property type="entry name" value="EAL"/>
    <property type="match status" value="1"/>
</dbReference>
<sequence length="173" mass="18739">MAVNLSSVQFRTEGFATHVIDLVKNAGVSAAQIELEITEGVFVEDDGRVQKAIAELRKAGFRIALDDFGTGYSSLNYLQKFTVDKIKIDRSFVANIGEGGDSTAIVNAVVNLGRSMGLTVNAEGVETAAQRDFLRTVGCDELQGFLYSKAVPEAEITKQFEKVAMGDVEFGYE</sequence>
<evidence type="ECO:0000313" key="2">
    <source>
        <dbReference type="EMBL" id="CAB3743497.1"/>
    </source>
</evidence>
<gene>
    <name evidence="2" type="ORF">LMG3441_05994</name>
</gene>
<dbReference type="GO" id="GO:0071111">
    <property type="term" value="F:cyclic-guanylate-specific phosphodiesterase activity"/>
    <property type="evidence" value="ECO:0007669"/>
    <property type="project" value="InterPro"/>
</dbReference>
<reference evidence="2 3" key="1">
    <citation type="submission" date="2020-04" db="EMBL/GenBank/DDBJ databases">
        <authorList>
            <person name="De Canck E."/>
        </authorList>
    </citation>
    <scope>NUCLEOTIDE SEQUENCE [LARGE SCALE GENOMIC DNA]</scope>
    <source>
        <strain evidence="2 3">LMG 3441</strain>
    </source>
</reference>
<dbReference type="InterPro" id="IPR001633">
    <property type="entry name" value="EAL_dom"/>
</dbReference>
<proteinExistence type="predicted"/>
<dbReference type="Gene3D" id="3.20.20.450">
    <property type="entry name" value="EAL domain"/>
    <property type="match status" value="1"/>
</dbReference>
<name>A0A6S7BUN7_9BURK</name>
<protein>
    <submittedName>
        <fullName evidence="2">Putative signaling protein</fullName>
    </submittedName>
</protein>
<dbReference type="InterPro" id="IPR050706">
    <property type="entry name" value="Cyclic-di-GMP_PDE-like"/>
</dbReference>
<dbReference type="PROSITE" id="PS50883">
    <property type="entry name" value="EAL"/>
    <property type="match status" value="1"/>
</dbReference>
<dbReference type="InterPro" id="IPR035919">
    <property type="entry name" value="EAL_sf"/>
</dbReference>
<evidence type="ECO:0000313" key="3">
    <source>
        <dbReference type="Proteomes" id="UP000494269"/>
    </source>
</evidence>
<dbReference type="Proteomes" id="UP000494269">
    <property type="component" value="Unassembled WGS sequence"/>
</dbReference>
<dbReference type="PANTHER" id="PTHR33121">
    <property type="entry name" value="CYCLIC DI-GMP PHOSPHODIESTERASE PDEF"/>
    <property type="match status" value="1"/>
</dbReference>
<dbReference type="PANTHER" id="PTHR33121:SF71">
    <property type="entry name" value="OXYGEN SENSOR PROTEIN DOSP"/>
    <property type="match status" value="1"/>
</dbReference>
<dbReference type="CDD" id="cd01948">
    <property type="entry name" value="EAL"/>
    <property type="match status" value="1"/>
</dbReference>
<keyword evidence="3" id="KW-1185">Reference proteome</keyword>
<evidence type="ECO:0000259" key="1">
    <source>
        <dbReference type="PROSITE" id="PS50883"/>
    </source>
</evidence>
<dbReference type="SUPFAM" id="SSF141868">
    <property type="entry name" value="EAL domain-like"/>
    <property type="match status" value="1"/>
</dbReference>
<dbReference type="Pfam" id="PF00563">
    <property type="entry name" value="EAL"/>
    <property type="match status" value="1"/>
</dbReference>
<dbReference type="AlphaFoldDB" id="A0A6S7BUN7"/>
<dbReference type="EMBL" id="CADIJQ010000018">
    <property type="protein sequence ID" value="CAB3743497.1"/>
    <property type="molecule type" value="Genomic_DNA"/>
</dbReference>
<organism evidence="2 3">
    <name type="scientific">Achromobacter kerstersii</name>
    <dbReference type="NCBI Taxonomy" id="1353890"/>
    <lineage>
        <taxon>Bacteria</taxon>
        <taxon>Pseudomonadati</taxon>
        <taxon>Pseudomonadota</taxon>
        <taxon>Betaproteobacteria</taxon>
        <taxon>Burkholderiales</taxon>
        <taxon>Alcaligenaceae</taxon>
        <taxon>Achromobacter</taxon>
    </lineage>
</organism>